<keyword evidence="7 9" id="KW-0460">Magnesium</keyword>
<gene>
    <name evidence="7" type="primary">mraY</name>
    <name evidence="10" type="ORF">IAB74_03835</name>
</gene>
<evidence type="ECO:0000313" key="11">
    <source>
        <dbReference type="Proteomes" id="UP000886796"/>
    </source>
</evidence>
<dbReference type="InterPro" id="IPR018480">
    <property type="entry name" value="PNAcMuramoyl-5peptid_Trfase_CS"/>
</dbReference>
<keyword evidence="7" id="KW-0133">Cell shape</keyword>
<keyword evidence="7" id="KW-0573">Peptidoglycan synthesis</keyword>
<reference evidence="10" key="1">
    <citation type="submission" date="2020-10" db="EMBL/GenBank/DDBJ databases">
        <authorList>
            <person name="Gilroy R."/>
        </authorList>
    </citation>
    <scope>NUCLEOTIDE SEQUENCE</scope>
    <source>
        <strain evidence="10">13361</strain>
    </source>
</reference>
<name>A0A9D1CMS9_9FIRM</name>
<dbReference type="EC" id="2.7.8.13" evidence="7 8"/>
<feature type="binding site" evidence="9">
    <location>
        <position position="229"/>
    </location>
    <ligand>
        <name>Mg(2+)</name>
        <dbReference type="ChEBI" id="CHEBI:18420"/>
    </ligand>
</feature>
<keyword evidence="7" id="KW-0131">Cell cycle</keyword>
<sequence>MTRVLITAGASLILTAVLGYFLLPLLRALKAGQSVREIGPTWHNNKAGTPLMGGLMFILAAIVCLLANIGVIQDYSVFYVLILGLCFGLVGFLDDYCKVKYKRDLGLTALQKAMLQMAVSAIFLYLLYKQGILTCDLYIPFVDVRFQVHPLLYIFFAMFVMVGCVNAVNLTDGIDGLSSSVTIPVMVFFTAASIGMKRYDLALLPAALVGGLIAYLFYNWHPAKVFMGDTGSLFLGGIVCAMAFALDIPLILILVGFVYIVETVSDLIQITYFKATHGKRFFKMAPIHHHFEMCGWKEEKIVIVFATVSAVMCLLAWFGISSLVG</sequence>
<dbReference type="GO" id="GO:0009252">
    <property type="term" value="P:peptidoglycan biosynthetic process"/>
    <property type="evidence" value="ECO:0007669"/>
    <property type="project" value="UniProtKB-UniRule"/>
</dbReference>
<comment type="cofactor">
    <cofactor evidence="7 9">
        <name>Mg(2+)</name>
        <dbReference type="ChEBI" id="CHEBI:18420"/>
    </cofactor>
</comment>
<feature type="transmembrane region" description="Helical" evidence="7">
    <location>
        <begin position="233"/>
        <end position="261"/>
    </location>
</feature>
<keyword evidence="3 7" id="KW-0808">Transferase</keyword>
<dbReference type="NCBIfam" id="TIGR00445">
    <property type="entry name" value="mraY"/>
    <property type="match status" value="1"/>
</dbReference>
<dbReference type="InterPro" id="IPR000715">
    <property type="entry name" value="Glycosyl_transferase_4"/>
</dbReference>
<dbReference type="GO" id="GO:0008360">
    <property type="term" value="P:regulation of cell shape"/>
    <property type="evidence" value="ECO:0007669"/>
    <property type="project" value="UniProtKB-KW"/>
</dbReference>
<dbReference type="GO" id="GO:0071555">
    <property type="term" value="P:cell wall organization"/>
    <property type="evidence" value="ECO:0007669"/>
    <property type="project" value="UniProtKB-KW"/>
</dbReference>
<comment type="caution">
    <text evidence="10">The sequence shown here is derived from an EMBL/GenBank/DDBJ whole genome shotgun (WGS) entry which is preliminary data.</text>
</comment>
<feature type="transmembrane region" description="Helical" evidence="7">
    <location>
        <begin position="176"/>
        <end position="194"/>
    </location>
</feature>
<keyword evidence="7" id="KW-1003">Cell membrane</keyword>
<feature type="transmembrane region" description="Helical" evidence="7">
    <location>
        <begin position="52"/>
        <end position="69"/>
    </location>
</feature>
<accession>A0A9D1CMS9</accession>
<reference evidence="10" key="2">
    <citation type="journal article" date="2021" name="PeerJ">
        <title>Extensive microbial diversity within the chicken gut microbiome revealed by metagenomics and culture.</title>
        <authorList>
            <person name="Gilroy R."/>
            <person name="Ravi A."/>
            <person name="Getino M."/>
            <person name="Pursley I."/>
            <person name="Horton D.L."/>
            <person name="Alikhan N.F."/>
            <person name="Baker D."/>
            <person name="Gharbi K."/>
            <person name="Hall N."/>
            <person name="Watson M."/>
            <person name="Adriaenssens E.M."/>
            <person name="Foster-Nyarko E."/>
            <person name="Jarju S."/>
            <person name="Secka A."/>
            <person name="Antonio M."/>
            <person name="Oren A."/>
            <person name="Chaudhuri R.R."/>
            <person name="La Ragione R."/>
            <person name="Hildebrand F."/>
            <person name="Pallen M.J."/>
        </authorList>
    </citation>
    <scope>NUCLEOTIDE SEQUENCE</scope>
    <source>
        <strain evidence="10">13361</strain>
    </source>
</reference>
<dbReference type="EMBL" id="DVFK01000057">
    <property type="protein sequence ID" value="HIQ67624.1"/>
    <property type="molecule type" value="Genomic_DNA"/>
</dbReference>
<dbReference type="GO" id="GO:0051301">
    <property type="term" value="P:cell division"/>
    <property type="evidence" value="ECO:0007669"/>
    <property type="project" value="UniProtKB-KW"/>
</dbReference>
<dbReference type="PANTHER" id="PTHR22926">
    <property type="entry name" value="PHOSPHO-N-ACETYLMURAMOYL-PENTAPEPTIDE-TRANSFERASE"/>
    <property type="match status" value="1"/>
</dbReference>
<evidence type="ECO:0000256" key="2">
    <source>
        <dbReference type="ARBA" id="ARBA00005583"/>
    </source>
</evidence>
<evidence type="ECO:0000256" key="6">
    <source>
        <dbReference type="ARBA" id="ARBA00023136"/>
    </source>
</evidence>
<evidence type="ECO:0000256" key="4">
    <source>
        <dbReference type="ARBA" id="ARBA00022692"/>
    </source>
</evidence>
<dbReference type="GO" id="GO:0008963">
    <property type="term" value="F:phospho-N-acetylmuramoyl-pentapeptide-transferase activity"/>
    <property type="evidence" value="ECO:0007669"/>
    <property type="project" value="UniProtKB-UniRule"/>
</dbReference>
<feature type="binding site" evidence="9">
    <location>
        <position position="169"/>
    </location>
    <ligand>
        <name>Mg(2+)</name>
        <dbReference type="ChEBI" id="CHEBI:18420"/>
    </ligand>
</feature>
<dbReference type="PANTHER" id="PTHR22926:SF5">
    <property type="entry name" value="PHOSPHO-N-ACETYLMURAMOYL-PENTAPEPTIDE-TRANSFERASE HOMOLOG"/>
    <property type="match status" value="1"/>
</dbReference>
<comment type="similarity">
    <text evidence="2 7">Belongs to the glycosyltransferase 4 family. MraY subfamily.</text>
</comment>
<comment type="pathway">
    <text evidence="7">Cell wall biogenesis; peptidoglycan biosynthesis.</text>
</comment>
<feature type="transmembrane region" description="Helical" evidence="7">
    <location>
        <begin position="76"/>
        <end position="93"/>
    </location>
</feature>
<dbReference type="InterPro" id="IPR003524">
    <property type="entry name" value="PNAcMuramoyl-5peptid_Trfase"/>
</dbReference>
<feature type="transmembrane region" description="Helical" evidence="7">
    <location>
        <begin position="301"/>
        <end position="320"/>
    </location>
</feature>
<dbReference type="HAMAP" id="MF_00038">
    <property type="entry name" value="MraY"/>
    <property type="match status" value="1"/>
</dbReference>
<evidence type="ECO:0000256" key="3">
    <source>
        <dbReference type="ARBA" id="ARBA00022679"/>
    </source>
</evidence>
<keyword evidence="6 7" id="KW-0472">Membrane</keyword>
<keyword evidence="5 7" id="KW-1133">Transmembrane helix</keyword>
<evidence type="ECO:0000256" key="1">
    <source>
        <dbReference type="ARBA" id="ARBA00004141"/>
    </source>
</evidence>
<evidence type="ECO:0000256" key="7">
    <source>
        <dbReference type="HAMAP-Rule" id="MF_00038"/>
    </source>
</evidence>
<dbReference type="Pfam" id="PF00953">
    <property type="entry name" value="Glycos_transf_4"/>
    <property type="match status" value="1"/>
</dbReference>
<proteinExistence type="inferred from homology"/>
<evidence type="ECO:0000256" key="5">
    <source>
        <dbReference type="ARBA" id="ARBA00022989"/>
    </source>
</evidence>
<dbReference type="AlphaFoldDB" id="A0A9D1CMS9"/>
<dbReference type="Proteomes" id="UP000886796">
    <property type="component" value="Unassembled WGS sequence"/>
</dbReference>
<dbReference type="GO" id="GO:0046872">
    <property type="term" value="F:metal ion binding"/>
    <property type="evidence" value="ECO:0007669"/>
    <property type="project" value="UniProtKB-KW"/>
</dbReference>
<organism evidence="10 11">
    <name type="scientific">Candidatus Faecousia excrementigallinarum</name>
    <dbReference type="NCBI Taxonomy" id="2840806"/>
    <lineage>
        <taxon>Bacteria</taxon>
        <taxon>Bacillati</taxon>
        <taxon>Bacillota</taxon>
        <taxon>Clostridia</taxon>
        <taxon>Eubacteriales</taxon>
        <taxon>Oscillospiraceae</taxon>
        <taxon>Faecousia</taxon>
    </lineage>
</organism>
<comment type="subcellular location">
    <subcellularLocation>
        <location evidence="7">Cell membrane</location>
        <topology evidence="7">Multi-pass membrane protein</topology>
    </subcellularLocation>
    <subcellularLocation>
        <location evidence="1">Membrane</location>
        <topology evidence="1">Multi-pass membrane protein</topology>
    </subcellularLocation>
</comment>
<feature type="transmembrane region" description="Helical" evidence="7">
    <location>
        <begin position="151"/>
        <end position="170"/>
    </location>
</feature>
<evidence type="ECO:0000256" key="8">
    <source>
        <dbReference type="NCBIfam" id="TIGR00445"/>
    </source>
</evidence>
<feature type="transmembrane region" description="Helical" evidence="7">
    <location>
        <begin position="201"/>
        <end position="221"/>
    </location>
</feature>
<dbReference type="PROSITE" id="PS01348">
    <property type="entry name" value="MRAY_2"/>
    <property type="match status" value="1"/>
</dbReference>
<evidence type="ECO:0000313" key="10">
    <source>
        <dbReference type="EMBL" id="HIQ67624.1"/>
    </source>
</evidence>
<evidence type="ECO:0000256" key="9">
    <source>
        <dbReference type="PIRSR" id="PIRSR600715-1"/>
    </source>
</evidence>
<keyword evidence="7" id="KW-0961">Cell wall biogenesis/degradation</keyword>
<protein>
    <recommendedName>
        <fullName evidence="7 8">Phospho-N-acetylmuramoyl-pentapeptide-transferase</fullName>
        <ecNumber evidence="7 8">2.7.8.13</ecNumber>
    </recommendedName>
    <alternativeName>
        <fullName evidence="7">UDP-MurNAc-pentapeptide phosphotransferase</fullName>
    </alternativeName>
</protein>
<keyword evidence="4 7" id="KW-0812">Transmembrane</keyword>
<comment type="catalytic activity">
    <reaction evidence="7">
        <text>UDP-N-acetyl-alpha-D-muramoyl-L-alanyl-gamma-D-glutamyl-meso-2,6-diaminopimeloyl-D-alanyl-D-alanine + di-trans,octa-cis-undecaprenyl phosphate = di-trans,octa-cis-undecaprenyl diphospho-N-acetyl-alpha-D-muramoyl-L-alanyl-D-glutamyl-meso-2,6-diaminopimeloyl-D-alanyl-D-alanine + UMP</text>
        <dbReference type="Rhea" id="RHEA:28386"/>
        <dbReference type="ChEBI" id="CHEBI:57865"/>
        <dbReference type="ChEBI" id="CHEBI:60392"/>
        <dbReference type="ChEBI" id="CHEBI:61386"/>
        <dbReference type="ChEBI" id="CHEBI:61387"/>
        <dbReference type="EC" id="2.7.8.13"/>
    </reaction>
</comment>
<comment type="function">
    <text evidence="7">Catalyzes the initial step of the lipid cycle reactions in the biosynthesis of the cell wall peptidoglycan: transfers peptidoglycan precursor phospho-MurNAc-pentapeptide from UDP-MurNAc-pentapeptide onto the lipid carrier undecaprenyl phosphate, yielding undecaprenyl-pyrophosphoryl-MurNAc-pentapeptide, known as lipid I.</text>
</comment>
<keyword evidence="7 9" id="KW-0479">Metal-binding</keyword>
<dbReference type="CDD" id="cd06852">
    <property type="entry name" value="GT_MraY"/>
    <property type="match status" value="1"/>
</dbReference>
<feature type="transmembrane region" description="Helical" evidence="7">
    <location>
        <begin position="113"/>
        <end position="139"/>
    </location>
</feature>
<dbReference type="GO" id="GO:0005886">
    <property type="term" value="C:plasma membrane"/>
    <property type="evidence" value="ECO:0007669"/>
    <property type="project" value="UniProtKB-SubCell"/>
</dbReference>
<keyword evidence="7" id="KW-0132">Cell division</keyword>